<organism evidence="1 2">
    <name type="scientific">Pedobacter frigoris</name>
    <dbReference type="NCBI Taxonomy" id="2571272"/>
    <lineage>
        <taxon>Bacteria</taxon>
        <taxon>Pseudomonadati</taxon>
        <taxon>Bacteroidota</taxon>
        <taxon>Sphingobacteriia</taxon>
        <taxon>Sphingobacteriales</taxon>
        <taxon>Sphingobacteriaceae</taxon>
        <taxon>Pedobacter</taxon>
    </lineage>
</organism>
<dbReference type="GO" id="GO:0003677">
    <property type="term" value="F:DNA binding"/>
    <property type="evidence" value="ECO:0007669"/>
    <property type="project" value="InterPro"/>
</dbReference>
<keyword evidence="2" id="KW-1185">Reference proteome</keyword>
<dbReference type="OrthoDB" id="7064118at2"/>
<dbReference type="AlphaFoldDB" id="A0A4U1CNR1"/>
<name>A0A4U1CNR1_9SPHI</name>
<comment type="caution">
    <text evidence="1">The sequence shown here is derived from an EMBL/GenBank/DDBJ whole genome shotgun (WGS) entry which is preliminary data.</text>
</comment>
<dbReference type="GO" id="GO:0006355">
    <property type="term" value="P:regulation of DNA-templated transcription"/>
    <property type="evidence" value="ECO:0007669"/>
    <property type="project" value="InterPro"/>
</dbReference>
<dbReference type="SUPFAM" id="SSF46894">
    <property type="entry name" value="C-terminal effector domain of the bipartite response regulators"/>
    <property type="match status" value="1"/>
</dbReference>
<evidence type="ECO:0008006" key="3">
    <source>
        <dbReference type="Google" id="ProtNLM"/>
    </source>
</evidence>
<evidence type="ECO:0000313" key="1">
    <source>
        <dbReference type="EMBL" id="TKC09591.1"/>
    </source>
</evidence>
<dbReference type="InterPro" id="IPR016032">
    <property type="entry name" value="Sig_transdc_resp-reg_C-effctor"/>
</dbReference>
<sequence>MKKQAVITGDIINFTKLLAIKRQQLIEDTEVLLKTWAKEKAEAEIFRGDSYQVLFDEILKAITKSIQLICWFKKHSDENNKIYLSTRISIGIGEISYLGKNVLNSDGEAFHLSGRNFDIMRDNEYLSIHTADENKNTGIEIILGFINKYIGKWTKGQAEVIFLILEGKTQQEIAETLSLSQPSVNGRLKSAGWKEVDATIKYIANLIEQK</sequence>
<evidence type="ECO:0000313" key="2">
    <source>
        <dbReference type="Proteomes" id="UP000307244"/>
    </source>
</evidence>
<dbReference type="RefSeq" id="WP_136835000.1">
    <property type="nucleotide sequence ID" value="NZ_SWBQ01000001.1"/>
</dbReference>
<dbReference type="EMBL" id="SWBQ01000001">
    <property type="protein sequence ID" value="TKC09591.1"/>
    <property type="molecule type" value="Genomic_DNA"/>
</dbReference>
<reference evidence="1 2" key="1">
    <citation type="submission" date="2019-04" db="EMBL/GenBank/DDBJ databases">
        <title>Pedobacter sp. RP-3-15 sp. nov., isolated from Arctic soil.</title>
        <authorList>
            <person name="Dahal R.H."/>
            <person name="Kim D.-U."/>
        </authorList>
    </citation>
    <scope>NUCLEOTIDE SEQUENCE [LARGE SCALE GENOMIC DNA]</scope>
    <source>
        <strain evidence="1 2">RP-3-15</strain>
    </source>
</reference>
<accession>A0A4U1CNR1</accession>
<dbReference type="Proteomes" id="UP000307244">
    <property type="component" value="Unassembled WGS sequence"/>
</dbReference>
<dbReference type="Gene3D" id="1.10.10.60">
    <property type="entry name" value="Homeodomain-like"/>
    <property type="match status" value="1"/>
</dbReference>
<proteinExistence type="predicted"/>
<gene>
    <name evidence="1" type="ORF">FA047_05760</name>
</gene>
<protein>
    <recommendedName>
        <fullName evidence="3">Winged helix-turn-helix transcriptional regulator</fullName>
    </recommendedName>
</protein>